<dbReference type="InterPro" id="IPR013780">
    <property type="entry name" value="Glyco_hydro_b"/>
</dbReference>
<reference evidence="2 3" key="1">
    <citation type="submission" date="2020-07" db="EMBL/GenBank/DDBJ databases">
        <authorList>
            <person name="Feng X."/>
        </authorList>
    </citation>
    <scope>NUCLEOTIDE SEQUENCE [LARGE SCALE GENOMIC DNA]</scope>
    <source>
        <strain evidence="2 3">JCM23202</strain>
    </source>
</reference>
<proteinExistence type="predicted"/>
<organism evidence="2 3">
    <name type="scientific">Pelagicoccus albus</name>
    <dbReference type="NCBI Taxonomy" id="415222"/>
    <lineage>
        <taxon>Bacteria</taxon>
        <taxon>Pseudomonadati</taxon>
        <taxon>Verrucomicrobiota</taxon>
        <taxon>Opitutia</taxon>
        <taxon>Puniceicoccales</taxon>
        <taxon>Pelagicoccaceae</taxon>
        <taxon>Pelagicoccus</taxon>
    </lineage>
</organism>
<protein>
    <submittedName>
        <fullName evidence="2">Alpha-glucosidase C-terminal domain-containing protein</fullName>
    </submittedName>
</protein>
<dbReference type="Proteomes" id="UP000526501">
    <property type="component" value="Unassembled WGS sequence"/>
</dbReference>
<dbReference type="EMBL" id="JACHVC010000008">
    <property type="protein sequence ID" value="MBC2606240.1"/>
    <property type="molecule type" value="Genomic_DNA"/>
</dbReference>
<dbReference type="InterPro" id="IPR032091">
    <property type="entry name" value="Malt_amylase-like_C"/>
</dbReference>
<evidence type="ECO:0000313" key="2">
    <source>
        <dbReference type="EMBL" id="MBC2606240.1"/>
    </source>
</evidence>
<dbReference type="SUPFAM" id="SSF51011">
    <property type="entry name" value="Glycosyl hydrolase domain"/>
    <property type="match status" value="1"/>
</dbReference>
<feature type="domain" description="Maltogenic amylase-like C-terminal" evidence="1">
    <location>
        <begin position="20"/>
        <end position="88"/>
    </location>
</feature>
<sequence>MKSDTEPGHNKWGATMQHVPNSAPSEVLSFVRQNDQDKVFAVFNFSDQTQKVEFTESLHLGEYNDYLAEEKYVFDEATQLQLSPWGFKVFVRP</sequence>
<comment type="caution">
    <text evidence="2">The sequence shown here is derived from an EMBL/GenBank/DDBJ whole genome shotgun (WGS) entry which is preliminary data.</text>
</comment>
<evidence type="ECO:0000313" key="3">
    <source>
        <dbReference type="Proteomes" id="UP000526501"/>
    </source>
</evidence>
<dbReference type="Gene3D" id="2.60.40.1180">
    <property type="entry name" value="Golgi alpha-mannosidase II"/>
    <property type="match status" value="1"/>
</dbReference>
<gene>
    <name evidence="2" type="ORF">H5P27_09290</name>
</gene>
<dbReference type="AlphaFoldDB" id="A0A7X1B8B5"/>
<name>A0A7X1B8B5_9BACT</name>
<keyword evidence="3" id="KW-1185">Reference proteome</keyword>
<accession>A0A7X1B8B5</accession>
<evidence type="ECO:0000259" key="1">
    <source>
        <dbReference type="Pfam" id="PF16657"/>
    </source>
</evidence>
<dbReference type="Pfam" id="PF16657">
    <property type="entry name" value="Malt_amylase_C"/>
    <property type="match status" value="1"/>
</dbReference>
<dbReference type="RefSeq" id="WP_185660126.1">
    <property type="nucleotide sequence ID" value="NZ_CAWPOO010000008.1"/>
</dbReference>